<dbReference type="SUPFAM" id="SSF103378">
    <property type="entry name" value="2-methylcitrate dehydratase PrpD"/>
    <property type="match status" value="1"/>
</dbReference>
<dbReference type="Proteomes" id="UP000582090">
    <property type="component" value="Unassembled WGS sequence"/>
</dbReference>
<accession>A0A7W6GDW9</accession>
<dbReference type="EMBL" id="JACIDW010000014">
    <property type="protein sequence ID" value="MBB3966086.1"/>
    <property type="molecule type" value="Genomic_DNA"/>
</dbReference>
<organism evidence="4 5">
    <name type="scientific">Rhizobium metallidurans</name>
    <dbReference type="NCBI Taxonomy" id="1265931"/>
    <lineage>
        <taxon>Bacteria</taxon>
        <taxon>Pseudomonadati</taxon>
        <taxon>Pseudomonadota</taxon>
        <taxon>Alphaproteobacteria</taxon>
        <taxon>Hyphomicrobiales</taxon>
        <taxon>Rhizobiaceae</taxon>
        <taxon>Rhizobium/Agrobacterium group</taxon>
        <taxon>Rhizobium</taxon>
    </lineage>
</organism>
<dbReference type="GO" id="GO:0016829">
    <property type="term" value="F:lyase activity"/>
    <property type="evidence" value="ECO:0007669"/>
    <property type="project" value="InterPro"/>
</dbReference>
<dbReference type="Pfam" id="PF19305">
    <property type="entry name" value="MmgE_PrpD_C"/>
    <property type="match status" value="1"/>
</dbReference>
<reference evidence="4 5" key="1">
    <citation type="submission" date="2020-08" db="EMBL/GenBank/DDBJ databases">
        <title>Genomic Encyclopedia of Type Strains, Phase IV (KMG-IV): sequencing the most valuable type-strain genomes for metagenomic binning, comparative biology and taxonomic classification.</title>
        <authorList>
            <person name="Goeker M."/>
        </authorList>
    </citation>
    <scope>NUCLEOTIDE SEQUENCE [LARGE SCALE GENOMIC DNA]</scope>
    <source>
        <strain evidence="4 5">DSM 26575</strain>
    </source>
</reference>
<dbReference type="PANTHER" id="PTHR16943:SF8">
    <property type="entry name" value="2-METHYLCITRATE DEHYDRATASE"/>
    <property type="match status" value="1"/>
</dbReference>
<evidence type="ECO:0000259" key="2">
    <source>
        <dbReference type="Pfam" id="PF03972"/>
    </source>
</evidence>
<proteinExistence type="inferred from homology"/>
<evidence type="ECO:0000313" key="4">
    <source>
        <dbReference type="EMBL" id="MBB3966086.1"/>
    </source>
</evidence>
<evidence type="ECO:0000259" key="3">
    <source>
        <dbReference type="Pfam" id="PF19305"/>
    </source>
</evidence>
<gene>
    <name evidence="4" type="ORF">GGQ67_003771</name>
</gene>
<dbReference type="Gene3D" id="1.10.4100.10">
    <property type="entry name" value="2-methylcitrate dehydratase PrpD"/>
    <property type="match status" value="1"/>
</dbReference>
<dbReference type="InterPro" id="IPR005656">
    <property type="entry name" value="MmgE_PrpD"/>
</dbReference>
<protein>
    <submittedName>
        <fullName evidence="4">2-methylcitrate dehydratase PrpD</fullName>
    </submittedName>
</protein>
<dbReference type="InterPro" id="IPR042183">
    <property type="entry name" value="MmgE/PrpD_sf_1"/>
</dbReference>
<dbReference type="PANTHER" id="PTHR16943">
    <property type="entry name" value="2-METHYLCITRATE DEHYDRATASE-RELATED"/>
    <property type="match status" value="1"/>
</dbReference>
<dbReference type="InterPro" id="IPR036148">
    <property type="entry name" value="MmgE/PrpD_sf"/>
</dbReference>
<dbReference type="Gene3D" id="3.30.1330.120">
    <property type="entry name" value="2-methylcitrate dehydratase PrpD"/>
    <property type="match status" value="1"/>
</dbReference>
<dbReference type="AlphaFoldDB" id="A0A7W6GDW9"/>
<sequence>MTLPFIEKAADFLVEARHEQIGADAIAAAKEAFIDYIAVALGGVGEPVSKNILGWATERSWGSSCAVIGRVDRLDPENAALCNAVSGHALDFDDTSWSTIGHPTTVVAPAAIATGEMVRASGREVLSAYLVGVEVSHRLADISMPFVSENGWHTTGVYYAIGAAAAASFLLRLDRRTTINALGLSISRSSGVRSNFGTQAKPYHAGMAARAGLEAVSLARAGLTASASAVEGVDGFLDCFAGDRSAYFERMDQMIFGKPFDLVSRGLAYKKYPCCSGSHPACDVMIELVNEHSLKPEDIVSIRVGASLLAERELVCHNPATPQQARFSMEFALAVAVSKGSLGLDSFRTEVLEDPEIRGLMGRVRLELDDELAKLGFIGTAPVKIDITLRNGQVLRAARDLAIGNPERPFTDDDRRSKFMMCASRLLDQPAAEEVYRELQAFDTWADIHEGISAINRWLPLTSGV</sequence>
<evidence type="ECO:0000313" key="5">
    <source>
        <dbReference type="Proteomes" id="UP000582090"/>
    </source>
</evidence>
<comment type="similarity">
    <text evidence="1">Belongs to the PrpD family.</text>
</comment>
<dbReference type="InterPro" id="IPR042188">
    <property type="entry name" value="MmgE/PrpD_sf_2"/>
</dbReference>
<dbReference type="RefSeq" id="WP_343056525.1">
    <property type="nucleotide sequence ID" value="NZ_JACIDW010000014.1"/>
</dbReference>
<dbReference type="InterPro" id="IPR045336">
    <property type="entry name" value="MmgE_PrpD_N"/>
</dbReference>
<feature type="domain" description="MmgE/PrpD C-terminal" evidence="3">
    <location>
        <begin position="272"/>
        <end position="433"/>
    </location>
</feature>
<feature type="domain" description="MmgE/PrpD N-terminal" evidence="2">
    <location>
        <begin position="9"/>
        <end position="245"/>
    </location>
</feature>
<comment type="caution">
    <text evidence="4">The sequence shown here is derived from an EMBL/GenBank/DDBJ whole genome shotgun (WGS) entry which is preliminary data.</text>
</comment>
<keyword evidence="5" id="KW-1185">Reference proteome</keyword>
<evidence type="ECO:0000256" key="1">
    <source>
        <dbReference type="ARBA" id="ARBA00006174"/>
    </source>
</evidence>
<dbReference type="InterPro" id="IPR045337">
    <property type="entry name" value="MmgE_PrpD_C"/>
</dbReference>
<dbReference type="Pfam" id="PF03972">
    <property type="entry name" value="MmgE_PrpD_N"/>
    <property type="match status" value="1"/>
</dbReference>
<name>A0A7W6GDW9_9HYPH</name>